<sequence length="349" mass="36658">MPSNYALLLKGKNEPLVVEEVAFPTAEAHRIVVRTRAVAVNQADFFLQMMGQDLFPWLEFPVVLGFDVAGEVVAVGPDVEGFQLGDHVAGLGGSFGGDLNPRGAFQNYVVLDDNMAATIPDAMSYENIVGLPVTVSTAACGLFMPDYLDLQFPQADPSARKQTGKTILVWGGATGVGCAAIQMGVAAGYEVITTCSPKNYEYVQRLGATAAFDYHSSTISDDLKAAFTGKTCAGALAIAGADPVGCKEAIDACIELVANVPGDKAVALAMRPPDSLPDGIRIKFIFCSDIKDNEVGGHIFNTYLPEALSNGSFVPAPKHEVVGSGLEAIEGALEQLKKGVSAKKLVVSI</sequence>
<keyword evidence="3" id="KW-1185">Reference proteome</keyword>
<dbReference type="Proteomes" id="UP000019384">
    <property type="component" value="Unassembled WGS sequence"/>
</dbReference>
<organism evidence="2 3">
    <name type="scientific">Kuraishia capsulata CBS 1993</name>
    <dbReference type="NCBI Taxonomy" id="1382522"/>
    <lineage>
        <taxon>Eukaryota</taxon>
        <taxon>Fungi</taxon>
        <taxon>Dikarya</taxon>
        <taxon>Ascomycota</taxon>
        <taxon>Saccharomycotina</taxon>
        <taxon>Pichiomycetes</taxon>
        <taxon>Pichiales</taxon>
        <taxon>Pichiaceae</taxon>
        <taxon>Kuraishia</taxon>
    </lineage>
</organism>
<gene>
    <name evidence="2" type="ORF">KUCA_T00004736001</name>
</gene>
<dbReference type="GO" id="GO:0016651">
    <property type="term" value="F:oxidoreductase activity, acting on NAD(P)H"/>
    <property type="evidence" value="ECO:0007669"/>
    <property type="project" value="InterPro"/>
</dbReference>
<dbReference type="SMART" id="SM00829">
    <property type="entry name" value="PKS_ER"/>
    <property type="match status" value="1"/>
</dbReference>
<dbReference type="InterPro" id="IPR020843">
    <property type="entry name" value="ER"/>
</dbReference>
<dbReference type="OrthoDB" id="48317at2759"/>
<dbReference type="PANTHER" id="PTHR45348">
    <property type="entry name" value="HYPOTHETICAL OXIDOREDUCTASE (EUROFUNG)"/>
    <property type="match status" value="1"/>
</dbReference>
<dbReference type="EMBL" id="HG793129">
    <property type="protein sequence ID" value="CDK28752.1"/>
    <property type="molecule type" value="Genomic_DNA"/>
</dbReference>
<dbReference type="GeneID" id="34522130"/>
<reference evidence="2" key="1">
    <citation type="submission" date="2013-12" db="EMBL/GenBank/DDBJ databases">
        <authorList>
            <person name="Genoscope - CEA"/>
        </authorList>
    </citation>
    <scope>NUCLEOTIDE SEQUENCE</scope>
    <source>
        <strain evidence="2">CBS 1993</strain>
    </source>
</reference>
<accession>W6MTY7</accession>
<dbReference type="InterPro" id="IPR047122">
    <property type="entry name" value="Trans-enoyl_RdTase-like"/>
</dbReference>
<dbReference type="STRING" id="1382522.W6MTY7"/>
<evidence type="ECO:0000313" key="2">
    <source>
        <dbReference type="EMBL" id="CDK28752.1"/>
    </source>
</evidence>
<dbReference type="HOGENOM" id="CLU_026673_16_5_1"/>
<dbReference type="Pfam" id="PF08240">
    <property type="entry name" value="ADH_N"/>
    <property type="match status" value="1"/>
</dbReference>
<evidence type="ECO:0000313" key="3">
    <source>
        <dbReference type="Proteomes" id="UP000019384"/>
    </source>
</evidence>
<name>W6MTY7_9ASCO</name>
<dbReference type="RefSeq" id="XP_022460742.1">
    <property type="nucleotide sequence ID" value="XM_022601503.1"/>
</dbReference>
<evidence type="ECO:0000259" key="1">
    <source>
        <dbReference type="SMART" id="SM00829"/>
    </source>
</evidence>
<dbReference type="Gene3D" id="3.90.180.10">
    <property type="entry name" value="Medium-chain alcohol dehydrogenases, catalytic domain"/>
    <property type="match status" value="1"/>
</dbReference>
<dbReference type="AlphaFoldDB" id="W6MTY7"/>
<dbReference type="SUPFAM" id="SSF51735">
    <property type="entry name" value="NAD(P)-binding Rossmann-fold domains"/>
    <property type="match status" value="1"/>
</dbReference>
<dbReference type="PANTHER" id="PTHR45348:SF2">
    <property type="entry name" value="ZINC-TYPE ALCOHOL DEHYDROGENASE-LIKE PROTEIN C2E1P3.01"/>
    <property type="match status" value="1"/>
</dbReference>
<protein>
    <recommendedName>
        <fullName evidence="1">Enoyl reductase (ER) domain-containing protein</fullName>
    </recommendedName>
</protein>
<proteinExistence type="predicted"/>
<reference evidence="2" key="2">
    <citation type="submission" date="2014-02" db="EMBL/GenBank/DDBJ databases">
        <title>Complete DNA sequence of /Kuraishia capsulata/ illustrates novel genomic features among budding yeasts (/Saccharomycotina/).</title>
        <authorList>
            <person name="Morales L."/>
            <person name="Noel B."/>
            <person name="Porcel B."/>
            <person name="Marcet-Houben M."/>
            <person name="Hullo M-F."/>
            <person name="Sacerdot C."/>
            <person name="Tekaia F."/>
            <person name="Leh-Louis V."/>
            <person name="Despons L."/>
            <person name="Khanna V."/>
            <person name="Aury J-M."/>
            <person name="Barbe V."/>
            <person name="Couloux A."/>
            <person name="Labadie K."/>
            <person name="Pelletier E."/>
            <person name="Souciet J-L."/>
            <person name="Boekhout T."/>
            <person name="Gabaldon T."/>
            <person name="Wincker P."/>
            <person name="Dujon B."/>
        </authorList>
    </citation>
    <scope>NUCLEOTIDE SEQUENCE</scope>
    <source>
        <strain evidence="2">CBS 1993</strain>
    </source>
</reference>
<dbReference type="InterPro" id="IPR011032">
    <property type="entry name" value="GroES-like_sf"/>
</dbReference>
<dbReference type="Gene3D" id="3.40.50.720">
    <property type="entry name" value="NAD(P)-binding Rossmann-like Domain"/>
    <property type="match status" value="1"/>
</dbReference>
<dbReference type="InterPro" id="IPR036291">
    <property type="entry name" value="NAD(P)-bd_dom_sf"/>
</dbReference>
<dbReference type="InterPro" id="IPR013154">
    <property type="entry name" value="ADH-like_N"/>
</dbReference>
<feature type="domain" description="Enoyl reductase (ER)" evidence="1">
    <location>
        <begin position="11"/>
        <end position="347"/>
    </location>
</feature>
<dbReference type="SUPFAM" id="SSF50129">
    <property type="entry name" value="GroES-like"/>
    <property type="match status" value="1"/>
</dbReference>
<dbReference type="CDD" id="cd08249">
    <property type="entry name" value="enoyl_reductase_like"/>
    <property type="match status" value="1"/>
</dbReference>